<dbReference type="Pfam" id="PF16656">
    <property type="entry name" value="Pur_ac_phosph_N"/>
    <property type="match status" value="1"/>
</dbReference>
<dbReference type="SUPFAM" id="SSF49363">
    <property type="entry name" value="Purple acid phosphatase, N-terminal domain"/>
    <property type="match status" value="1"/>
</dbReference>
<gene>
    <name evidence="4" type="ORF">BSYN_00440</name>
</gene>
<dbReference type="Pfam" id="PF13385">
    <property type="entry name" value="Laminin_G_3"/>
    <property type="match status" value="1"/>
</dbReference>
<dbReference type="NCBIfam" id="TIGR04183">
    <property type="entry name" value="Por_Secre_tail"/>
    <property type="match status" value="1"/>
</dbReference>
<organism evidence="4 5">
    <name type="scientific">Bacteroides sedimenti</name>
    <dbReference type="NCBI Taxonomy" id="2136147"/>
    <lineage>
        <taxon>Bacteria</taxon>
        <taxon>Pseudomonadati</taxon>
        <taxon>Bacteroidota</taxon>
        <taxon>Bacteroidia</taxon>
        <taxon>Bacteroidales</taxon>
        <taxon>Bacteroidaceae</taxon>
        <taxon>Bacteroides</taxon>
    </lineage>
</organism>
<dbReference type="RefSeq" id="WP_353332144.1">
    <property type="nucleotide sequence ID" value="NZ_AP028055.1"/>
</dbReference>
<dbReference type="Pfam" id="PF18962">
    <property type="entry name" value="Por_Secre_tail"/>
    <property type="match status" value="1"/>
</dbReference>
<dbReference type="Gene3D" id="2.60.120.200">
    <property type="match status" value="1"/>
</dbReference>
<feature type="signal peptide" evidence="2">
    <location>
        <begin position="1"/>
        <end position="20"/>
    </location>
</feature>
<feature type="chain" id="PRO_5046845779" description="Fibronectin type-III domain-containing protein" evidence="2">
    <location>
        <begin position="21"/>
        <end position="826"/>
    </location>
</feature>
<dbReference type="Proteomes" id="UP001496674">
    <property type="component" value="Chromosome"/>
</dbReference>
<dbReference type="InterPro" id="IPR015914">
    <property type="entry name" value="PAPs_N"/>
</dbReference>
<dbReference type="PROSITE" id="PS50853">
    <property type="entry name" value="FN3"/>
    <property type="match status" value="1"/>
</dbReference>
<evidence type="ECO:0000313" key="5">
    <source>
        <dbReference type="Proteomes" id="UP001496674"/>
    </source>
</evidence>
<dbReference type="SUPFAM" id="SSF56300">
    <property type="entry name" value="Metallo-dependent phosphatases"/>
    <property type="match status" value="1"/>
</dbReference>
<keyword evidence="5" id="KW-1185">Reference proteome</keyword>
<evidence type="ECO:0000256" key="1">
    <source>
        <dbReference type="ARBA" id="ARBA00022729"/>
    </source>
</evidence>
<dbReference type="Gene3D" id="2.60.40.380">
    <property type="entry name" value="Purple acid phosphatase-like, N-terminal"/>
    <property type="match status" value="1"/>
</dbReference>
<dbReference type="InterPro" id="IPR008963">
    <property type="entry name" value="Purple_acid_Pase-like_N"/>
</dbReference>
<dbReference type="PANTHER" id="PTHR45867">
    <property type="entry name" value="PURPLE ACID PHOSPHATASE"/>
    <property type="match status" value="1"/>
</dbReference>
<sequence length="826" mass="92811">MKKLVITLILFSLNFCFSFSQNRVGCWKFDDSNNFLKADAGFPLTLIGTGLQKVDGPDASNGAVTIKPGTYFAANNSVLPKSGEKNVNDYSIVIDFKVPKLNTWYTFFQTDMTNVSDGDCFVNLTGNIGTYDTGYSTFAISPNQWYRLVISVGLGSSYKYYLDGNLIKICNNQYRDARFSLDKKILLFADNDGEDGAIDVAEVSIYDGALNDAQVSEMGGYGHTSKYVYDIPVVKPYLQTPGSDYMYISWQDTSTVKTQVNYGTTTSLIDSKTGGNEMVYCYPYIWHTVKLTDLQPNTKYYYQVVSGSGTSPVYSFRTQPDPTYSDGHIRFLLFGDTQQNPNLTTIVVNSAVNQMKNLFGENYADSLNFVLHTGDCLQDGNNIGAYTTEFLHPMEPLSCRLPFAIAAGNHEMDSPLFYRYMKFDDISPFSTPEGIAERFWSFKVARTLFVGLNANIVYTFGDQEKNWFEQVLNDAENSPSIDRVFCFVHQCPYSELWQAGQSQYSQQILSIMQKYSKAQQLSYGHTHAYEYGVASSLAANSNGDISFACNGGGGGDRDYFSASAVDLPLVNMSYGRNFFVYADIDVKNKSHVFKVYDVGDLAKNSVPKITLMDSWYRKLNQPKPEMPSCVSTILKNDSIYLLSTPFNGADSLMTIQFQATSVPGNYSAPMLDLTKDWRNIFGIDNKGSLIDLNKGLNLLKQTFSVAPLTDGNMYGWRIRYRDHNLKWSDWSNEQSFKYNSSTGINCIQNNDESNIRIVNPMSDFLLISISENQVVKNVVLYDINGKAVLQSMNNNVRIDITGIKNGIYIVKIKTDKKDYYLKCVKE</sequence>
<dbReference type="InterPro" id="IPR004843">
    <property type="entry name" value="Calcineurin-like_PHP"/>
</dbReference>
<dbReference type="InterPro" id="IPR003961">
    <property type="entry name" value="FN3_dom"/>
</dbReference>
<dbReference type="InterPro" id="IPR013320">
    <property type="entry name" value="ConA-like_dom_sf"/>
</dbReference>
<evidence type="ECO:0000256" key="2">
    <source>
        <dbReference type="SAM" id="SignalP"/>
    </source>
</evidence>
<keyword evidence="1 2" id="KW-0732">Signal</keyword>
<name>A0ABM8I9P0_9BACE</name>
<dbReference type="Gene3D" id="3.60.21.10">
    <property type="match status" value="1"/>
</dbReference>
<dbReference type="InterPro" id="IPR029052">
    <property type="entry name" value="Metallo-depent_PP-like"/>
</dbReference>
<evidence type="ECO:0000259" key="3">
    <source>
        <dbReference type="PROSITE" id="PS50853"/>
    </source>
</evidence>
<proteinExistence type="predicted"/>
<dbReference type="InterPro" id="IPR026444">
    <property type="entry name" value="Secre_tail"/>
</dbReference>
<feature type="domain" description="Fibronectin type-III" evidence="3">
    <location>
        <begin position="232"/>
        <end position="321"/>
    </location>
</feature>
<accession>A0ABM8I9P0</accession>
<dbReference type="SUPFAM" id="SSF49899">
    <property type="entry name" value="Concanavalin A-like lectins/glucanases"/>
    <property type="match status" value="1"/>
</dbReference>
<dbReference type="Pfam" id="PF00149">
    <property type="entry name" value="Metallophos"/>
    <property type="match status" value="1"/>
</dbReference>
<reference evidence="4 5" key="1">
    <citation type="submission" date="2023-04" db="EMBL/GenBank/DDBJ databases">
        <title>Draft genome sequence of acteroides sedimenti strain YN3PY1.</title>
        <authorList>
            <person name="Yoshida N."/>
        </authorList>
    </citation>
    <scope>NUCLEOTIDE SEQUENCE [LARGE SCALE GENOMIC DNA]</scope>
    <source>
        <strain evidence="4 5">YN3PY1</strain>
    </source>
</reference>
<dbReference type="PANTHER" id="PTHR45867:SF3">
    <property type="entry name" value="ACID PHOSPHATASE TYPE 7"/>
    <property type="match status" value="1"/>
</dbReference>
<protein>
    <recommendedName>
        <fullName evidence="3">Fibronectin type-III domain-containing protein</fullName>
    </recommendedName>
</protein>
<dbReference type="EMBL" id="AP028055">
    <property type="protein sequence ID" value="BEG97779.1"/>
    <property type="molecule type" value="Genomic_DNA"/>
</dbReference>
<evidence type="ECO:0000313" key="4">
    <source>
        <dbReference type="EMBL" id="BEG97779.1"/>
    </source>
</evidence>